<protein>
    <submittedName>
        <fullName evidence="1">Uncharacterized protein</fullName>
    </submittedName>
</protein>
<proteinExistence type="predicted"/>
<name>A0AAW6HRV9_XYLFS</name>
<dbReference type="Proteomes" id="UP001220702">
    <property type="component" value="Unassembled WGS sequence"/>
</dbReference>
<evidence type="ECO:0000313" key="1">
    <source>
        <dbReference type="EMBL" id="MDC6407277.1"/>
    </source>
</evidence>
<reference evidence="1" key="1">
    <citation type="submission" date="2021-11" db="EMBL/GenBank/DDBJ databases">
        <authorList>
            <person name="Denance N."/>
            <person name="Briand M."/>
            <person name="Dupas E."/>
            <person name="Durand K."/>
            <person name="Legendre B."/>
            <person name="Cunty A."/>
            <person name="Donnadieu C."/>
            <person name="Lopez Roques C."/>
            <person name="Cesbron S."/>
            <person name="Jacques M.A."/>
        </authorList>
    </citation>
    <scope>NUCLEOTIDE SEQUENCE</scope>
    <source>
        <strain evidence="1">CFBP8070</strain>
    </source>
</reference>
<accession>A0AAW6HRV9</accession>
<comment type="caution">
    <text evidence="1">The sequence shown here is derived from an EMBL/GenBank/DDBJ whole genome shotgun (WGS) entry which is preliminary data.</text>
</comment>
<reference evidence="1" key="2">
    <citation type="journal article" date="2023" name="Commun. Biol.">
        <title>Suspicions of two bridgehead invasions of Xylella fastidiosa subsp. multiplex in France.</title>
        <authorList>
            <person name="Dupas E."/>
            <person name="Durand K."/>
            <person name="Rieux A."/>
            <person name="Briand M."/>
            <person name="Pruvost O."/>
            <person name="Cunty A."/>
            <person name="Denance N."/>
            <person name="Donnadieu C."/>
            <person name="Legendre B."/>
            <person name="Lopez-Roques C."/>
            <person name="Cesbron S."/>
            <person name="Ravigne V."/>
            <person name="Jacques M.A."/>
        </authorList>
    </citation>
    <scope>NUCLEOTIDE SEQUENCE</scope>
    <source>
        <strain evidence="1">CFBP8070</strain>
    </source>
</reference>
<sequence length="53" mass="5784">MSEATFKHAFDAAFFDAWADVVGSIDGTYTSPVASSPRCRCCWIKAFSSLVMT</sequence>
<dbReference type="EMBL" id="JAJKGN010000001">
    <property type="protein sequence ID" value="MDC6407277.1"/>
    <property type="molecule type" value="Genomic_DNA"/>
</dbReference>
<gene>
    <name evidence="1" type="ORF">LOK82_00720</name>
</gene>
<organism evidence="1 2">
    <name type="scientific">Xylella fastidiosa subsp. multiplex</name>
    <dbReference type="NCBI Taxonomy" id="644357"/>
    <lineage>
        <taxon>Bacteria</taxon>
        <taxon>Pseudomonadati</taxon>
        <taxon>Pseudomonadota</taxon>
        <taxon>Gammaproteobacteria</taxon>
        <taxon>Lysobacterales</taxon>
        <taxon>Lysobacteraceae</taxon>
        <taxon>Xylella</taxon>
    </lineage>
</organism>
<dbReference type="AlphaFoldDB" id="A0AAW6HRV9"/>
<evidence type="ECO:0000313" key="2">
    <source>
        <dbReference type="Proteomes" id="UP001220702"/>
    </source>
</evidence>